<gene>
    <name evidence="3" type="ORF">ACFSR2_02025</name>
</gene>
<dbReference type="Pfam" id="PF09851">
    <property type="entry name" value="SHOCT"/>
    <property type="match status" value="1"/>
</dbReference>
<keyword evidence="1" id="KW-0732">Signal</keyword>
<sequence length="171" mass="19222">MAGRYFVIALSIFFSFSGYAQQIIDKDTYEAKNGMVFRVGDEITLGNGSNFNQNFKYVTGQDLGEGIGVSYRDKKLKIKSIKARGSNKIGKTNYLVVGSGFRTFWVDIEGAIEFNEVIVPDEFKAKKTDGLHPTFSIADELSKLKDLFDEGVLTKEEFEALKKKLLDRGYN</sequence>
<protein>
    <submittedName>
        <fullName evidence="3">SHOCT domain-containing protein</fullName>
    </submittedName>
</protein>
<feature type="chain" id="PRO_5045537093" evidence="1">
    <location>
        <begin position="21"/>
        <end position="171"/>
    </location>
</feature>
<dbReference type="InterPro" id="IPR018649">
    <property type="entry name" value="SHOCT"/>
</dbReference>
<feature type="signal peptide" evidence="1">
    <location>
        <begin position="1"/>
        <end position="20"/>
    </location>
</feature>
<feature type="domain" description="SHOCT" evidence="2">
    <location>
        <begin position="139"/>
        <end position="166"/>
    </location>
</feature>
<dbReference type="EMBL" id="JBHULC010000003">
    <property type="protein sequence ID" value="MFD2519643.1"/>
    <property type="molecule type" value="Genomic_DNA"/>
</dbReference>
<evidence type="ECO:0000313" key="3">
    <source>
        <dbReference type="EMBL" id="MFD2519643.1"/>
    </source>
</evidence>
<reference evidence="4" key="1">
    <citation type="journal article" date="2019" name="Int. J. Syst. Evol. Microbiol.">
        <title>The Global Catalogue of Microorganisms (GCM) 10K type strain sequencing project: providing services to taxonomists for standard genome sequencing and annotation.</title>
        <authorList>
            <consortium name="The Broad Institute Genomics Platform"/>
            <consortium name="The Broad Institute Genome Sequencing Center for Infectious Disease"/>
            <person name="Wu L."/>
            <person name="Ma J."/>
        </authorList>
    </citation>
    <scope>NUCLEOTIDE SEQUENCE [LARGE SCALE GENOMIC DNA]</scope>
    <source>
        <strain evidence="4">KCTC 52344</strain>
    </source>
</reference>
<accession>A0ABW5J2C1</accession>
<name>A0ABW5J2C1_9BACT</name>
<dbReference type="Proteomes" id="UP001597510">
    <property type="component" value="Unassembled WGS sequence"/>
</dbReference>
<evidence type="ECO:0000256" key="1">
    <source>
        <dbReference type="SAM" id="SignalP"/>
    </source>
</evidence>
<comment type="caution">
    <text evidence="3">The sequence shown here is derived from an EMBL/GenBank/DDBJ whole genome shotgun (WGS) entry which is preliminary data.</text>
</comment>
<dbReference type="RefSeq" id="WP_340236533.1">
    <property type="nucleotide sequence ID" value="NZ_JBBEWC010000006.1"/>
</dbReference>
<evidence type="ECO:0000313" key="4">
    <source>
        <dbReference type="Proteomes" id="UP001597510"/>
    </source>
</evidence>
<keyword evidence="4" id="KW-1185">Reference proteome</keyword>
<organism evidence="3 4">
    <name type="scientific">Emticicia soli</name>
    <dbReference type="NCBI Taxonomy" id="2027878"/>
    <lineage>
        <taxon>Bacteria</taxon>
        <taxon>Pseudomonadati</taxon>
        <taxon>Bacteroidota</taxon>
        <taxon>Cytophagia</taxon>
        <taxon>Cytophagales</taxon>
        <taxon>Leadbetterellaceae</taxon>
        <taxon>Emticicia</taxon>
    </lineage>
</organism>
<proteinExistence type="predicted"/>
<evidence type="ECO:0000259" key="2">
    <source>
        <dbReference type="Pfam" id="PF09851"/>
    </source>
</evidence>